<evidence type="ECO:0000313" key="2">
    <source>
        <dbReference type="Proteomes" id="UP000021210"/>
    </source>
</evidence>
<comment type="caution">
    <text evidence="1">The sequence shown here is derived from an EMBL/GenBank/DDBJ whole genome shotgun (WGS) entry which is preliminary data.</text>
</comment>
<organism evidence="1 2">
    <name type="scientific">Mycobacteroides abscessus 1948</name>
    <dbReference type="NCBI Taxonomy" id="1299323"/>
    <lineage>
        <taxon>Bacteria</taxon>
        <taxon>Bacillati</taxon>
        <taxon>Actinomycetota</taxon>
        <taxon>Actinomycetes</taxon>
        <taxon>Mycobacteriales</taxon>
        <taxon>Mycobacteriaceae</taxon>
        <taxon>Mycobacteroides</taxon>
        <taxon>Mycobacteroides abscessus</taxon>
    </lineage>
</organism>
<evidence type="ECO:0000313" key="1">
    <source>
        <dbReference type="EMBL" id="EUA64756.1"/>
    </source>
</evidence>
<accession>A0A829QQH1</accession>
<reference evidence="1 2" key="1">
    <citation type="submission" date="2013-12" db="EMBL/GenBank/DDBJ databases">
        <authorList>
            <person name="Zelazny A."/>
            <person name="Olivier K."/>
            <person name="Holland S."/>
            <person name="Lenaerts A."/>
            <person name="Ordway D."/>
            <person name="DeGroote M.A."/>
            <person name="Parker T."/>
            <person name="Sizemore C."/>
            <person name="Tallon L.J."/>
            <person name="Sadzewicz L.K."/>
            <person name="Sengamalay N."/>
            <person name="Fraser C.M."/>
            <person name="Hine E."/>
            <person name="Shefchek K.A."/>
            <person name="Das S.P."/>
            <person name="Tettelin H."/>
        </authorList>
    </citation>
    <scope>NUCLEOTIDE SEQUENCE [LARGE SCALE GENOMIC DNA]</scope>
    <source>
        <strain evidence="1 2">1948</strain>
    </source>
</reference>
<dbReference type="Proteomes" id="UP000021210">
    <property type="component" value="Unassembled WGS sequence"/>
</dbReference>
<sequence length="51" mass="5576">MFRRVPTAQSCHEQAVNTAAPTNDVASQFALTPKRVCDLLGIPRGLTLEHN</sequence>
<dbReference type="EMBL" id="JAOH01000002">
    <property type="protein sequence ID" value="EUA64756.1"/>
    <property type="molecule type" value="Genomic_DNA"/>
</dbReference>
<proteinExistence type="predicted"/>
<name>A0A829QQH1_9MYCO</name>
<gene>
    <name evidence="1" type="ORF">I542_4932</name>
</gene>
<dbReference type="AlphaFoldDB" id="A0A829QQH1"/>
<protein>
    <submittedName>
        <fullName evidence="1">Uncharacterized protein</fullName>
    </submittedName>
</protein>